<dbReference type="SUPFAM" id="SSF50129">
    <property type="entry name" value="GroES-like"/>
    <property type="match status" value="1"/>
</dbReference>
<organism evidence="7 8">
    <name type="scientific">Bionectria ochroleuca</name>
    <name type="common">Gliocladium roseum</name>
    <dbReference type="NCBI Taxonomy" id="29856"/>
    <lineage>
        <taxon>Eukaryota</taxon>
        <taxon>Fungi</taxon>
        <taxon>Dikarya</taxon>
        <taxon>Ascomycota</taxon>
        <taxon>Pezizomycotina</taxon>
        <taxon>Sordariomycetes</taxon>
        <taxon>Hypocreomycetidae</taxon>
        <taxon>Hypocreales</taxon>
        <taxon>Bionectriaceae</taxon>
        <taxon>Clonostachys</taxon>
    </lineage>
</organism>
<comment type="similarity">
    <text evidence="2">Belongs to the zinc-containing alcohol dehydrogenase family.</text>
</comment>
<keyword evidence="4" id="KW-0862">Zinc</keyword>
<keyword evidence="3" id="KW-0479">Metal-binding</keyword>
<dbReference type="PANTHER" id="PTHR42940:SF8">
    <property type="entry name" value="VACUOLAR PROTEIN SORTING-ASSOCIATED PROTEIN 11"/>
    <property type="match status" value="1"/>
</dbReference>
<evidence type="ECO:0000313" key="8">
    <source>
        <dbReference type="Proteomes" id="UP000766486"/>
    </source>
</evidence>
<dbReference type="PANTHER" id="PTHR42940">
    <property type="entry name" value="ALCOHOL DEHYDROGENASE 1-RELATED"/>
    <property type="match status" value="1"/>
</dbReference>
<proteinExistence type="inferred from homology"/>
<feature type="domain" description="Enoyl reductase (ER)" evidence="6">
    <location>
        <begin position="13"/>
        <end position="352"/>
    </location>
</feature>
<dbReference type="Proteomes" id="UP000766486">
    <property type="component" value="Unassembled WGS sequence"/>
</dbReference>
<dbReference type="InterPro" id="IPR020843">
    <property type="entry name" value="ER"/>
</dbReference>
<gene>
    <name evidence="7" type="ORF">CLO192961_LOCUS172260</name>
</gene>
<sequence>MATEQYTIPDNMRAVQTVEYKQPYKINTVPVPKPGPHDILVKVAVASYCHTDAMVNSGAFGTKLPATASHEGAGTIFAVGSAVTNFKAGDRVMCGLPLHPCDSCLECTGPEETWRQYCVNIEGQIGVHLNGAMADYVIADARTANHLPDEISSLSAAPLACAGRTIWRGLVQAELKAGDWVVLVGSGGGLGHLGVQFAKAMGLRVVGVDARDEGLELSRQYGADLVLDSRKGKDEIVKAVQEVTRGLGSDGAIVITDAADATAIAAAAIKMHGTVIQIALSDPITIPFHDVIFRDVRVKGSLIASPGESKEMLDFIAKHGITVKACPFNGLDSIEELLHHVHSGKLQGKAMIVVDPDQIEQEKQRGAKY</sequence>
<dbReference type="SMART" id="SM00829">
    <property type="entry name" value="PKS_ER"/>
    <property type="match status" value="1"/>
</dbReference>
<evidence type="ECO:0000256" key="4">
    <source>
        <dbReference type="ARBA" id="ARBA00022833"/>
    </source>
</evidence>
<dbReference type="InterPro" id="IPR013154">
    <property type="entry name" value="ADH-like_N"/>
</dbReference>
<keyword evidence="5" id="KW-0560">Oxidoreductase</keyword>
<evidence type="ECO:0000256" key="1">
    <source>
        <dbReference type="ARBA" id="ARBA00001947"/>
    </source>
</evidence>
<evidence type="ECO:0000256" key="3">
    <source>
        <dbReference type="ARBA" id="ARBA00022723"/>
    </source>
</evidence>
<dbReference type="InterPro" id="IPR011032">
    <property type="entry name" value="GroES-like_sf"/>
</dbReference>
<protein>
    <recommendedName>
        <fullName evidence="6">Enoyl reductase (ER) domain-containing protein</fullName>
    </recommendedName>
</protein>
<evidence type="ECO:0000259" key="6">
    <source>
        <dbReference type="SMART" id="SM00829"/>
    </source>
</evidence>
<reference evidence="7 8" key="1">
    <citation type="submission" date="2019-06" db="EMBL/GenBank/DDBJ databases">
        <authorList>
            <person name="Broberg M."/>
        </authorList>
    </citation>
    <scope>NUCLEOTIDE SEQUENCE [LARGE SCALE GENOMIC DNA]</scope>
</reference>
<dbReference type="Pfam" id="PF00107">
    <property type="entry name" value="ADH_zinc_N"/>
    <property type="match status" value="1"/>
</dbReference>
<dbReference type="InterPro" id="IPR013149">
    <property type="entry name" value="ADH-like_C"/>
</dbReference>
<accession>A0ABY6U6E4</accession>
<dbReference type="Gene3D" id="3.40.50.720">
    <property type="entry name" value="NAD(P)-binding Rossmann-like Domain"/>
    <property type="match status" value="1"/>
</dbReference>
<evidence type="ECO:0000313" key="7">
    <source>
        <dbReference type="EMBL" id="VUC25639.1"/>
    </source>
</evidence>
<evidence type="ECO:0000256" key="5">
    <source>
        <dbReference type="ARBA" id="ARBA00023002"/>
    </source>
</evidence>
<comment type="caution">
    <text evidence="7">The sequence shown here is derived from an EMBL/GenBank/DDBJ whole genome shotgun (WGS) entry which is preliminary data.</text>
</comment>
<dbReference type="Pfam" id="PF08240">
    <property type="entry name" value="ADH_N"/>
    <property type="match status" value="1"/>
</dbReference>
<comment type="cofactor">
    <cofactor evidence="1">
        <name>Zn(2+)</name>
        <dbReference type="ChEBI" id="CHEBI:29105"/>
    </cofactor>
</comment>
<dbReference type="Gene3D" id="3.90.180.10">
    <property type="entry name" value="Medium-chain alcohol dehydrogenases, catalytic domain"/>
    <property type="match status" value="1"/>
</dbReference>
<evidence type="ECO:0000256" key="2">
    <source>
        <dbReference type="ARBA" id="ARBA00008072"/>
    </source>
</evidence>
<dbReference type="EMBL" id="CABFNS010000737">
    <property type="protein sequence ID" value="VUC25639.1"/>
    <property type="molecule type" value="Genomic_DNA"/>
</dbReference>
<keyword evidence="8" id="KW-1185">Reference proteome</keyword>
<dbReference type="SUPFAM" id="SSF51735">
    <property type="entry name" value="NAD(P)-binding Rossmann-fold domains"/>
    <property type="match status" value="1"/>
</dbReference>
<dbReference type="InterPro" id="IPR036291">
    <property type="entry name" value="NAD(P)-bd_dom_sf"/>
</dbReference>
<name>A0ABY6U6E4_BIOOC</name>